<evidence type="ECO:0000256" key="1">
    <source>
        <dbReference type="ARBA" id="ARBA00023015"/>
    </source>
</evidence>
<organism evidence="5 6">
    <name type="scientific">Clostridium estertheticum subsp. estertheticum</name>
    <dbReference type="NCBI Taxonomy" id="1552"/>
    <lineage>
        <taxon>Bacteria</taxon>
        <taxon>Bacillati</taxon>
        <taxon>Bacillota</taxon>
        <taxon>Clostridia</taxon>
        <taxon>Eubacteriales</taxon>
        <taxon>Clostridiaceae</taxon>
        <taxon>Clostridium</taxon>
    </lineage>
</organism>
<dbReference type="KEGG" id="ceu:A7L45_14580"/>
<gene>
    <name evidence="5" type="ORF">A7L45_14580</name>
</gene>
<keyword evidence="6" id="KW-1185">Reference proteome</keyword>
<accession>A0A1J0GMZ1</accession>
<dbReference type="STRING" id="1552.A7L45_14580"/>
<dbReference type="PRINTS" id="PR00778">
    <property type="entry name" value="HTHARSR"/>
</dbReference>
<dbReference type="InterPro" id="IPR001845">
    <property type="entry name" value="HTH_ArsR_DNA-bd_dom"/>
</dbReference>
<dbReference type="NCBIfam" id="NF033788">
    <property type="entry name" value="HTH_metalloreg"/>
    <property type="match status" value="1"/>
</dbReference>
<dbReference type="GO" id="GO:0003700">
    <property type="term" value="F:DNA-binding transcription factor activity"/>
    <property type="evidence" value="ECO:0007669"/>
    <property type="project" value="InterPro"/>
</dbReference>
<dbReference type="EMBL" id="CP015756">
    <property type="protein sequence ID" value="APC42715.1"/>
    <property type="molecule type" value="Genomic_DNA"/>
</dbReference>
<dbReference type="PANTHER" id="PTHR33154">
    <property type="entry name" value="TRANSCRIPTIONAL REGULATOR, ARSR FAMILY"/>
    <property type="match status" value="1"/>
</dbReference>
<protein>
    <submittedName>
        <fullName evidence="5">Transcriptional regulator</fullName>
    </submittedName>
</protein>
<dbReference type="Gene3D" id="1.10.10.10">
    <property type="entry name" value="Winged helix-like DNA-binding domain superfamily/Winged helix DNA-binding domain"/>
    <property type="match status" value="1"/>
</dbReference>
<evidence type="ECO:0000313" key="6">
    <source>
        <dbReference type="Proteomes" id="UP000182569"/>
    </source>
</evidence>
<dbReference type="SUPFAM" id="SSF46785">
    <property type="entry name" value="Winged helix' DNA-binding domain"/>
    <property type="match status" value="1"/>
</dbReference>
<dbReference type="PANTHER" id="PTHR33154:SF33">
    <property type="entry name" value="TRANSCRIPTIONAL REPRESSOR SDPR"/>
    <property type="match status" value="1"/>
</dbReference>
<keyword evidence="2" id="KW-0238">DNA-binding</keyword>
<dbReference type="PROSITE" id="PS50987">
    <property type="entry name" value="HTH_ARSR_2"/>
    <property type="match status" value="1"/>
</dbReference>
<dbReference type="NCBIfam" id="NF033789">
    <property type="entry name" value="repress_SdpR"/>
    <property type="match status" value="1"/>
</dbReference>
<evidence type="ECO:0000256" key="2">
    <source>
        <dbReference type="ARBA" id="ARBA00023125"/>
    </source>
</evidence>
<name>A0A1J0GMZ1_9CLOT</name>
<dbReference type="Pfam" id="PF01022">
    <property type="entry name" value="HTH_5"/>
    <property type="match status" value="1"/>
</dbReference>
<dbReference type="AlphaFoldDB" id="A0A1J0GMZ1"/>
<sequence>MLNLPFKALADPTRRKIILLLKEKDLTAGEIAEHFNMTKPSISHHLNALKQSLLVTDQRKGQYIYYSLDTTVFQEVTNWFFNATHVNEGGNENEKDK</sequence>
<feature type="domain" description="HTH arsR-type" evidence="4">
    <location>
        <begin position="1"/>
        <end position="87"/>
    </location>
</feature>
<dbReference type="InterPro" id="IPR047796">
    <property type="entry name" value="SdpR-like_repress"/>
</dbReference>
<evidence type="ECO:0000259" key="4">
    <source>
        <dbReference type="PROSITE" id="PS50987"/>
    </source>
</evidence>
<evidence type="ECO:0000256" key="3">
    <source>
        <dbReference type="ARBA" id="ARBA00023163"/>
    </source>
</evidence>
<dbReference type="CDD" id="cd00090">
    <property type="entry name" value="HTH_ARSR"/>
    <property type="match status" value="1"/>
</dbReference>
<dbReference type="SMART" id="SM00418">
    <property type="entry name" value="HTH_ARSR"/>
    <property type="match status" value="1"/>
</dbReference>
<proteinExistence type="predicted"/>
<keyword evidence="3" id="KW-0804">Transcription</keyword>
<dbReference type="GO" id="GO:0003677">
    <property type="term" value="F:DNA binding"/>
    <property type="evidence" value="ECO:0007669"/>
    <property type="project" value="UniProtKB-KW"/>
</dbReference>
<keyword evidence="1" id="KW-0805">Transcription regulation</keyword>
<dbReference type="InterPro" id="IPR036388">
    <property type="entry name" value="WH-like_DNA-bd_sf"/>
</dbReference>
<dbReference type="InterPro" id="IPR036390">
    <property type="entry name" value="WH_DNA-bd_sf"/>
</dbReference>
<dbReference type="InterPro" id="IPR051081">
    <property type="entry name" value="HTH_MetalResp_TranReg"/>
</dbReference>
<evidence type="ECO:0000313" key="5">
    <source>
        <dbReference type="EMBL" id="APC42715.1"/>
    </source>
</evidence>
<dbReference type="InterPro" id="IPR011991">
    <property type="entry name" value="ArsR-like_HTH"/>
</dbReference>
<reference evidence="6" key="1">
    <citation type="journal article" date="2016" name="Front. Microbiol.">
        <title>Complete Genome Sequence of Clostridium estertheticum DSM 8809, a Microbe Identified in Spoiled Vacuum Packed Beef.</title>
        <authorList>
            <person name="Yu Z."/>
            <person name="Gunn L."/>
            <person name="Brennan E."/>
            <person name="Reid R."/>
            <person name="Wall P.G."/>
            <person name="Gaora O.P."/>
            <person name="Hurley D."/>
            <person name="Bolton D."/>
            <person name="Fanning S."/>
        </authorList>
    </citation>
    <scope>NUCLEOTIDE SEQUENCE [LARGE SCALE GENOMIC DNA]</scope>
    <source>
        <strain evidence="6">DSM 8809</strain>
    </source>
</reference>
<dbReference type="Proteomes" id="UP000182569">
    <property type="component" value="Chromosome"/>
</dbReference>